<organism evidence="1">
    <name type="scientific">Arundo donax</name>
    <name type="common">Giant reed</name>
    <name type="synonym">Donax arundinaceus</name>
    <dbReference type="NCBI Taxonomy" id="35708"/>
    <lineage>
        <taxon>Eukaryota</taxon>
        <taxon>Viridiplantae</taxon>
        <taxon>Streptophyta</taxon>
        <taxon>Embryophyta</taxon>
        <taxon>Tracheophyta</taxon>
        <taxon>Spermatophyta</taxon>
        <taxon>Magnoliopsida</taxon>
        <taxon>Liliopsida</taxon>
        <taxon>Poales</taxon>
        <taxon>Poaceae</taxon>
        <taxon>PACMAD clade</taxon>
        <taxon>Arundinoideae</taxon>
        <taxon>Arundineae</taxon>
        <taxon>Arundo</taxon>
    </lineage>
</organism>
<dbReference type="EMBL" id="GBRH01168079">
    <property type="protein sequence ID" value="JAE29817.1"/>
    <property type="molecule type" value="Transcribed_RNA"/>
</dbReference>
<reference evidence="1" key="1">
    <citation type="submission" date="2014-09" db="EMBL/GenBank/DDBJ databases">
        <authorList>
            <person name="Magalhaes I.L.F."/>
            <person name="Oliveira U."/>
            <person name="Santos F.R."/>
            <person name="Vidigal T.H.D.A."/>
            <person name="Brescovit A.D."/>
            <person name="Santos A.J."/>
        </authorList>
    </citation>
    <scope>NUCLEOTIDE SEQUENCE</scope>
    <source>
        <tissue evidence="1">Shoot tissue taken approximately 20 cm above the soil surface</tissue>
    </source>
</reference>
<reference evidence="1" key="2">
    <citation type="journal article" date="2015" name="Data Brief">
        <title>Shoot transcriptome of the giant reed, Arundo donax.</title>
        <authorList>
            <person name="Barrero R.A."/>
            <person name="Guerrero F.D."/>
            <person name="Moolhuijzen P."/>
            <person name="Goolsby J.A."/>
            <person name="Tidwell J."/>
            <person name="Bellgard S.E."/>
            <person name="Bellgard M.I."/>
        </authorList>
    </citation>
    <scope>NUCLEOTIDE SEQUENCE</scope>
    <source>
        <tissue evidence="1">Shoot tissue taken approximately 20 cm above the soil surface</tissue>
    </source>
</reference>
<name>A0A0A9GZ67_ARUDO</name>
<proteinExistence type="predicted"/>
<protein>
    <submittedName>
        <fullName evidence="1">Uncharacterized protein</fullName>
    </submittedName>
</protein>
<sequence>MTVMSIAHGFSSYGPAEINCIFKLT</sequence>
<evidence type="ECO:0000313" key="1">
    <source>
        <dbReference type="EMBL" id="JAE29817.1"/>
    </source>
</evidence>
<dbReference type="AlphaFoldDB" id="A0A0A9GZ67"/>
<accession>A0A0A9GZ67</accession>